<organism evidence="1 2">
    <name type="scientific">Halococcus thailandensis JCM 13552</name>
    <dbReference type="NCBI Taxonomy" id="1227457"/>
    <lineage>
        <taxon>Archaea</taxon>
        <taxon>Methanobacteriati</taxon>
        <taxon>Methanobacteriota</taxon>
        <taxon>Stenosarchaea group</taxon>
        <taxon>Halobacteria</taxon>
        <taxon>Halobacteriales</taxon>
        <taxon>Halococcaceae</taxon>
        <taxon>Halococcus</taxon>
    </lineage>
</organism>
<sequence>MTDRSGRPSFQNNRSAVISSDGDYRYRLWRTWDEEKPTVAFIMLNPSTADATTDDQTIRRCIGYAEDWGYGRLIVGNLFALRSTDPRQLDDHPAPVGPDNDGHLLAIRDEAEKIIVAWGTHGSLRDRDQRVAQLLDADFYALATTQEGQPVHPLYQPADIGPNPFTVDGISD</sequence>
<dbReference type="Proteomes" id="UP000011680">
    <property type="component" value="Unassembled WGS sequence"/>
</dbReference>
<name>M0NFB8_9EURY</name>
<keyword evidence="2" id="KW-1185">Reference proteome</keyword>
<evidence type="ECO:0000313" key="1">
    <source>
        <dbReference type="EMBL" id="EMA56253.1"/>
    </source>
</evidence>
<comment type="caution">
    <text evidence="1">The sequence shown here is derived from an EMBL/GenBank/DDBJ whole genome shotgun (WGS) entry which is preliminary data.</text>
</comment>
<evidence type="ECO:0008006" key="3">
    <source>
        <dbReference type="Google" id="ProtNLM"/>
    </source>
</evidence>
<dbReference type="RefSeq" id="WP_007737620.1">
    <property type="nucleotide sequence ID" value="NZ_AOMF01000075.1"/>
</dbReference>
<dbReference type="OrthoDB" id="286501at2157"/>
<proteinExistence type="predicted"/>
<dbReference type="Pfam" id="PF07799">
    <property type="entry name" value="DUF1643"/>
    <property type="match status" value="1"/>
</dbReference>
<dbReference type="EMBL" id="AOMF01000075">
    <property type="protein sequence ID" value="EMA56253.1"/>
    <property type="molecule type" value="Genomic_DNA"/>
</dbReference>
<dbReference type="STRING" id="1227457.C451_03294"/>
<reference evidence="1 2" key="1">
    <citation type="journal article" date="2014" name="PLoS Genet.">
        <title>Phylogenetically driven sequencing of extremely halophilic archaea reveals strategies for static and dynamic osmo-response.</title>
        <authorList>
            <person name="Becker E.A."/>
            <person name="Seitzer P.M."/>
            <person name="Tritt A."/>
            <person name="Larsen D."/>
            <person name="Krusor M."/>
            <person name="Yao A.I."/>
            <person name="Wu D."/>
            <person name="Madern D."/>
            <person name="Eisen J.A."/>
            <person name="Darling A.E."/>
            <person name="Facciotti M.T."/>
        </authorList>
    </citation>
    <scope>NUCLEOTIDE SEQUENCE [LARGE SCALE GENOMIC DNA]</scope>
    <source>
        <strain evidence="1 2">JCM 13552</strain>
    </source>
</reference>
<dbReference type="AlphaFoldDB" id="M0NFB8"/>
<protein>
    <recommendedName>
        <fullName evidence="3">DUF1643 domain-containing protein</fullName>
    </recommendedName>
</protein>
<dbReference type="InterPro" id="IPR012441">
    <property type="entry name" value="DUF1643"/>
</dbReference>
<accession>M0NFB8</accession>
<dbReference type="PIRSF" id="PIRSF032209">
    <property type="entry name" value="UCP032209"/>
    <property type="match status" value="1"/>
</dbReference>
<dbReference type="InterPro" id="IPR016992">
    <property type="entry name" value="UCP032209"/>
</dbReference>
<gene>
    <name evidence="1" type="ORF">C451_03294</name>
</gene>
<dbReference type="eggNOG" id="arCOG09408">
    <property type="taxonomic scope" value="Archaea"/>
</dbReference>
<evidence type="ECO:0000313" key="2">
    <source>
        <dbReference type="Proteomes" id="UP000011680"/>
    </source>
</evidence>